<feature type="domain" description="KfrB" evidence="1">
    <location>
        <begin position="52"/>
        <end position="102"/>
    </location>
</feature>
<comment type="caution">
    <text evidence="2">The sequence shown here is derived from an EMBL/GenBank/DDBJ whole genome shotgun (WGS) entry which is preliminary data.</text>
</comment>
<keyword evidence="3" id="KW-1185">Reference proteome</keyword>
<dbReference type="InterPro" id="IPR040782">
    <property type="entry name" value="KfrB"/>
</dbReference>
<gene>
    <name evidence="2" type="ORF">XhyaCFBP1156_18500</name>
</gene>
<dbReference type="RefSeq" id="WP_104558927.1">
    <property type="nucleotide sequence ID" value="NZ_CP043477.1"/>
</dbReference>
<accession>A0A2S7EQY3</accession>
<organism evidence="2 3">
    <name type="scientific">Xanthomonas hyacinthi</name>
    <dbReference type="NCBI Taxonomy" id="56455"/>
    <lineage>
        <taxon>Bacteria</taxon>
        <taxon>Pseudomonadati</taxon>
        <taxon>Pseudomonadota</taxon>
        <taxon>Gammaproteobacteria</taxon>
        <taxon>Lysobacterales</taxon>
        <taxon>Lysobacteraceae</taxon>
        <taxon>Xanthomonas</taxon>
    </lineage>
</organism>
<dbReference type="Pfam" id="PF18790">
    <property type="entry name" value="KfrB"/>
    <property type="match status" value="1"/>
</dbReference>
<reference evidence="3" key="1">
    <citation type="submission" date="2016-08" db="EMBL/GenBank/DDBJ databases">
        <authorList>
            <person name="Merda D."/>
            <person name="Briand M."/>
            <person name="Taghouti G."/>
            <person name="Carrere S."/>
            <person name="Gouzy J."/>
            <person name="Portier P."/>
            <person name="Jacques M.-A."/>
            <person name="Fischer-Le Saux M."/>
        </authorList>
    </citation>
    <scope>NUCLEOTIDE SEQUENCE [LARGE SCALE GENOMIC DNA]</scope>
    <source>
        <strain evidence="3">CFBP1156</strain>
    </source>
</reference>
<evidence type="ECO:0000259" key="1">
    <source>
        <dbReference type="Pfam" id="PF18790"/>
    </source>
</evidence>
<sequence length="114" mass="12625">MKQRLLVMNGQRLVQSEQGGRWATDKVEKAGTIKPGIYNIHLSTKADKSQSHDGVIVHADKDHVYQQVGKQFVQHDRANFDKVPEIGSNSSIKYDGDKAQVAPSSIKLGRGLSR</sequence>
<evidence type="ECO:0000313" key="3">
    <source>
        <dbReference type="Proteomes" id="UP000238261"/>
    </source>
</evidence>
<name>A0A2S7EQY3_9XANT</name>
<dbReference type="OrthoDB" id="8526319at2"/>
<dbReference type="Proteomes" id="UP000238261">
    <property type="component" value="Unassembled WGS sequence"/>
</dbReference>
<dbReference type="EMBL" id="MDEG01000027">
    <property type="protein sequence ID" value="PPU95475.1"/>
    <property type="molecule type" value="Genomic_DNA"/>
</dbReference>
<evidence type="ECO:0000313" key="2">
    <source>
        <dbReference type="EMBL" id="PPU95475.1"/>
    </source>
</evidence>
<protein>
    <submittedName>
        <fullName evidence="2">Conjugal transfer protein TraO</fullName>
    </submittedName>
</protein>
<dbReference type="AlphaFoldDB" id="A0A2S7EQY3"/>
<proteinExistence type="predicted"/>